<protein>
    <recommendedName>
        <fullName evidence="1">F-box domain-containing protein</fullName>
    </recommendedName>
</protein>
<organism evidence="2 3">
    <name type="scientific">Rotaria sordida</name>
    <dbReference type="NCBI Taxonomy" id="392033"/>
    <lineage>
        <taxon>Eukaryota</taxon>
        <taxon>Metazoa</taxon>
        <taxon>Spiralia</taxon>
        <taxon>Gnathifera</taxon>
        <taxon>Rotifera</taxon>
        <taxon>Eurotatoria</taxon>
        <taxon>Bdelloidea</taxon>
        <taxon>Philodinida</taxon>
        <taxon>Philodinidae</taxon>
        <taxon>Rotaria</taxon>
    </lineage>
</organism>
<dbReference type="Proteomes" id="UP000663823">
    <property type="component" value="Unassembled WGS sequence"/>
</dbReference>
<evidence type="ECO:0000313" key="2">
    <source>
        <dbReference type="EMBL" id="CAF3953179.1"/>
    </source>
</evidence>
<accession>A0A819L0L6</accession>
<evidence type="ECO:0000313" key="3">
    <source>
        <dbReference type="Proteomes" id="UP000663823"/>
    </source>
</evidence>
<sequence>MSQSNLHLLDLPNELLFIILNKFGNVNDLYSLLGRINERFDSLLQDNIFTKTLHLIKISSTYDDISSFDDSILNRFCSGVLPKIHHNDDNLPHLKCFSLICYEKTNAYDNRVLPLLRRMTYLEKLTLYLRLHDRNIFVDGTHLHREILMHMSQLHTFIFHISTEIEINDSINRLSDNDIQQTFTNIGYHRIACAINYYRKSKAICHVFSLPFVFDRLIKICNHFPAVIYEHVTELTILDDILFNYEFIVRIRKAFPSLDDLTIIILQPPSVEFGRDELEFSQSSAIMKYLHLTRLTPSYESDDYL</sequence>
<evidence type="ECO:0000259" key="1">
    <source>
        <dbReference type="PROSITE" id="PS50181"/>
    </source>
</evidence>
<feature type="domain" description="F-box" evidence="1">
    <location>
        <begin position="5"/>
        <end position="53"/>
    </location>
</feature>
<gene>
    <name evidence="2" type="ORF">OTI717_LOCUS26494</name>
</gene>
<reference evidence="2" key="1">
    <citation type="submission" date="2021-02" db="EMBL/GenBank/DDBJ databases">
        <authorList>
            <person name="Nowell W R."/>
        </authorList>
    </citation>
    <scope>NUCLEOTIDE SEQUENCE</scope>
</reference>
<dbReference type="PROSITE" id="PS50181">
    <property type="entry name" value="FBOX"/>
    <property type="match status" value="1"/>
</dbReference>
<dbReference type="AlphaFoldDB" id="A0A819L0L6"/>
<name>A0A819L0L6_9BILA</name>
<dbReference type="EMBL" id="CAJOAX010005579">
    <property type="protein sequence ID" value="CAF3953179.1"/>
    <property type="molecule type" value="Genomic_DNA"/>
</dbReference>
<dbReference type="InterPro" id="IPR001810">
    <property type="entry name" value="F-box_dom"/>
</dbReference>
<comment type="caution">
    <text evidence="2">The sequence shown here is derived from an EMBL/GenBank/DDBJ whole genome shotgun (WGS) entry which is preliminary data.</text>
</comment>
<proteinExistence type="predicted"/>